<reference evidence="3" key="1">
    <citation type="journal article" date="2019" name="Int. J. Syst. Evol. Microbiol.">
        <title>The Global Catalogue of Microorganisms (GCM) 10K type strain sequencing project: providing services to taxonomists for standard genome sequencing and annotation.</title>
        <authorList>
            <consortium name="The Broad Institute Genomics Platform"/>
            <consortium name="The Broad Institute Genome Sequencing Center for Infectious Disease"/>
            <person name="Wu L."/>
            <person name="Ma J."/>
        </authorList>
    </citation>
    <scope>NUCLEOTIDE SEQUENCE [LARGE SCALE GENOMIC DNA]</scope>
    <source>
        <strain evidence="3">JCM 18401</strain>
    </source>
</reference>
<dbReference type="InterPro" id="IPR004518">
    <property type="entry name" value="MazG-like_dom"/>
</dbReference>
<gene>
    <name evidence="2" type="primary">mazG</name>
    <name evidence="2" type="ORF">GCM10023333_33590</name>
</gene>
<dbReference type="PANTHER" id="PTHR30522:SF0">
    <property type="entry name" value="NUCLEOSIDE TRIPHOSPHATE PYROPHOSPHOHYDROLASE"/>
    <property type="match status" value="1"/>
</dbReference>
<name>A0ABP9FJK0_9GAMM</name>
<dbReference type="InterPro" id="IPR048015">
    <property type="entry name" value="NTP-PPase_MazG-like_N"/>
</dbReference>
<evidence type="ECO:0000313" key="2">
    <source>
        <dbReference type="EMBL" id="GAA4897531.1"/>
    </source>
</evidence>
<evidence type="ECO:0000259" key="1">
    <source>
        <dbReference type="Pfam" id="PF03819"/>
    </source>
</evidence>
<keyword evidence="3" id="KW-1185">Reference proteome</keyword>
<dbReference type="InterPro" id="IPR048011">
    <property type="entry name" value="NTP-PPase_MazG-like_C"/>
</dbReference>
<organism evidence="2 3">
    <name type="scientific">Ferrimonas pelagia</name>
    <dbReference type="NCBI Taxonomy" id="1177826"/>
    <lineage>
        <taxon>Bacteria</taxon>
        <taxon>Pseudomonadati</taxon>
        <taxon>Pseudomonadota</taxon>
        <taxon>Gammaproteobacteria</taxon>
        <taxon>Alteromonadales</taxon>
        <taxon>Ferrimonadaceae</taxon>
        <taxon>Ferrimonas</taxon>
    </lineage>
</organism>
<dbReference type="PANTHER" id="PTHR30522">
    <property type="entry name" value="NUCLEOSIDE TRIPHOSPHATE PYROPHOSPHOHYDROLASE"/>
    <property type="match status" value="1"/>
</dbReference>
<dbReference type="Gene3D" id="1.10.287.1080">
    <property type="entry name" value="MazG-like"/>
    <property type="match status" value="2"/>
</dbReference>
<dbReference type="EMBL" id="BAABJZ010000098">
    <property type="protein sequence ID" value="GAA4897531.1"/>
    <property type="molecule type" value="Genomic_DNA"/>
</dbReference>
<accession>A0ABP9FJK0</accession>
<evidence type="ECO:0000313" key="3">
    <source>
        <dbReference type="Proteomes" id="UP001499988"/>
    </source>
</evidence>
<proteinExistence type="predicted"/>
<dbReference type="CDD" id="cd11528">
    <property type="entry name" value="NTP-PPase_MazG_Nterm"/>
    <property type="match status" value="1"/>
</dbReference>
<comment type="caution">
    <text evidence="2">The sequence shown here is derived from an EMBL/GenBank/DDBJ whole genome shotgun (WGS) entry which is preliminary data.</text>
</comment>
<dbReference type="Proteomes" id="UP001499988">
    <property type="component" value="Unassembled WGS sequence"/>
</dbReference>
<dbReference type="SUPFAM" id="SSF101386">
    <property type="entry name" value="all-alpha NTP pyrophosphatases"/>
    <property type="match status" value="2"/>
</dbReference>
<sequence length="265" mass="30018">MPAQPLERLLAIMARLRDPKDGCPWDRQQTYATIVPHTLEEAYEVADAIERGDWDGLPDELGDLLYQVVFYARLGEEEGRFDFHQIAARICAKLERRHPQLFADEVSRASTAQSGHWEATKAQERAAKDLHSALDDLPLALPALSRSAKIQKRVAAVGFDWDSLGPVAAKVTEELDEVMVEALAADPDHKRVEEELGDLLFAVTNLARHLKVDPEQALRRANYKFEQRFRGVEQLCCQHEIPVNQAGLEQLEAFWQDVKLQEKDS</sequence>
<dbReference type="NCBIfam" id="TIGR00444">
    <property type="entry name" value="mazG"/>
    <property type="match status" value="1"/>
</dbReference>
<dbReference type="CDD" id="cd11529">
    <property type="entry name" value="NTP-PPase_MazG_Cterm"/>
    <property type="match status" value="1"/>
</dbReference>
<dbReference type="Pfam" id="PF03819">
    <property type="entry name" value="MazG"/>
    <property type="match status" value="2"/>
</dbReference>
<protein>
    <submittedName>
        <fullName evidence="2">Nucleoside triphosphate pyrophosphohydrolase</fullName>
    </submittedName>
</protein>
<feature type="domain" description="NTP pyrophosphohydrolase MazG-like" evidence="1">
    <location>
        <begin position="29"/>
        <end position="102"/>
    </location>
</feature>
<dbReference type="NCBIfam" id="NF007113">
    <property type="entry name" value="PRK09562.1"/>
    <property type="match status" value="1"/>
</dbReference>
<dbReference type="InterPro" id="IPR011551">
    <property type="entry name" value="NTP_PyrPHydrolase_MazG"/>
</dbReference>
<feature type="domain" description="NTP pyrophosphohydrolase MazG-like" evidence="1">
    <location>
        <begin position="169"/>
        <end position="228"/>
    </location>
</feature>